<accession>A0AAE8L9Q9</accession>
<reference evidence="2 4" key="2">
    <citation type="submission" date="2016-10" db="EMBL/GenBank/DDBJ databases">
        <authorList>
            <person name="Varghese N."/>
            <person name="Submissions S."/>
        </authorList>
    </citation>
    <scope>NUCLEOTIDE SEQUENCE [LARGE SCALE GENOMIC DNA]</scope>
    <source>
        <strain evidence="2 4">CBMB27</strain>
    </source>
</reference>
<evidence type="ECO:0000313" key="3">
    <source>
        <dbReference type="Proteomes" id="UP000185487"/>
    </source>
</evidence>
<name>A0AAE8L9Q9_9HYPH</name>
<proteinExistence type="predicted"/>
<gene>
    <name evidence="1" type="ORF">MCBMB27_05758</name>
    <name evidence="2" type="ORF">SAMN05192567_14812</name>
</gene>
<keyword evidence="1" id="KW-0614">Plasmid</keyword>
<keyword evidence="3" id="KW-1185">Reference proteome</keyword>
<dbReference type="EMBL" id="CP015368">
    <property type="protein sequence ID" value="APT35049.1"/>
    <property type="molecule type" value="Genomic_DNA"/>
</dbReference>
<dbReference type="Proteomes" id="UP000199140">
    <property type="component" value="Unassembled WGS sequence"/>
</dbReference>
<evidence type="ECO:0000313" key="2">
    <source>
        <dbReference type="EMBL" id="SFH71156.1"/>
    </source>
</evidence>
<reference evidence="1 3" key="1">
    <citation type="submission" date="2016-04" db="EMBL/GenBank/DDBJ databases">
        <title>Complete genome sequencing and analysis of CBMB27, Methylobacterium phyllosphaerae isolated from leaf tissues of rice (Oryza sativa L.).</title>
        <authorList>
            <person name="Lee Y."/>
            <person name="Hwangbo K."/>
            <person name="Chung H."/>
            <person name="Yoo J."/>
            <person name="Kim K.Y."/>
            <person name="Sa T.M."/>
            <person name="Um Y."/>
            <person name="Madhaiyan M."/>
        </authorList>
    </citation>
    <scope>NUCLEOTIDE SEQUENCE [LARGE SCALE GENOMIC DNA]</scope>
    <source>
        <strain evidence="1 3">CBMB27</strain>
        <plasmid evidence="1 3">CBMB27-p1</plasmid>
    </source>
</reference>
<protein>
    <submittedName>
        <fullName evidence="2">Uncharacterized protein</fullName>
    </submittedName>
</protein>
<dbReference type="Proteomes" id="UP000185487">
    <property type="component" value="Plasmid CBMB27-p1"/>
</dbReference>
<dbReference type="KEGG" id="mphy:MCBMB27_05758"/>
<sequence>MFEATPTAYMATGERCPGDLDARFTAPPHLQEVWSAGDDVLRARLRARHDAAVAIVVAAGIETGLIPSDTDILPSRFALESYLDLPTLDAKDEVAIRNAADEIGAAYLAALRV</sequence>
<dbReference type="AlphaFoldDB" id="A0AAE8L9Q9"/>
<evidence type="ECO:0000313" key="1">
    <source>
        <dbReference type="EMBL" id="APT35049.1"/>
    </source>
</evidence>
<geneLocation type="plasmid" evidence="1 3">
    <name>CBMB27-p1</name>
</geneLocation>
<evidence type="ECO:0000313" key="4">
    <source>
        <dbReference type="Proteomes" id="UP000199140"/>
    </source>
</evidence>
<dbReference type="RefSeq" id="WP_139231696.1">
    <property type="nucleotide sequence ID" value="NZ_CP015368.1"/>
</dbReference>
<organism evidence="2 4">
    <name type="scientific">Methylobacterium phyllosphaerae</name>
    <dbReference type="NCBI Taxonomy" id="418223"/>
    <lineage>
        <taxon>Bacteria</taxon>
        <taxon>Pseudomonadati</taxon>
        <taxon>Pseudomonadota</taxon>
        <taxon>Alphaproteobacteria</taxon>
        <taxon>Hyphomicrobiales</taxon>
        <taxon>Methylobacteriaceae</taxon>
        <taxon>Methylobacterium</taxon>
    </lineage>
</organism>
<dbReference type="EMBL" id="FOPK01000048">
    <property type="protein sequence ID" value="SFH71156.1"/>
    <property type="molecule type" value="Genomic_DNA"/>
</dbReference>